<dbReference type="InterPro" id="IPR007055">
    <property type="entry name" value="BON_dom"/>
</dbReference>
<dbReference type="EMBL" id="JANFNG010000011">
    <property type="protein sequence ID" value="MCQ4082061.1"/>
    <property type="molecule type" value="Genomic_DNA"/>
</dbReference>
<dbReference type="PROSITE" id="PS50914">
    <property type="entry name" value="BON"/>
    <property type="match status" value="1"/>
</dbReference>
<comment type="caution">
    <text evidence="5">The sequence shown here is derived from an EMBL/GenBank/DDBJ whole genome shotgun (WGS) entry which is preliminary data.</text>
</comment>
<accession>A0ABT1PWK3</accession>
<dbReference type="InterPro" id="IPR046342">
    <property type="entry name" value="CBS_dom_sf"/>
</dbReference>
<evidence type="ECO:0000313" key="5">
    <source>
        <dbReference type="EMBL" id="MCQ4082061.1"/>
    </source>
</evidence>
<dbReference type="SMART" id="SM00116">
    <property type="entry name" value="CBS"/>
    <property type="match status" value="2"/>
</dbReference>
<evidence type="ECO:0000259" key="3">
    <source>
        <dbReference type="PROSITE" id="PS50914"/>
    </source>
</evidence>
<dbReference type="Pfam" id="PF04972">
    <property type="entry name" value="BON"/>
    <property type="match status" value="1"/>
</dbReference>
<gene>
    <name evidence="5" type="ORF">NGB36_15960</name>
</gene>
<dbReference type="SUPFAM" id="SSF54631">
    <property type="entry name" value="CBS-domain pair"/>
    <property type="match status" value="1"/>
</dbReference>
<dbReference type="PANTHER" id="PTHR43080:SF29">
    <property type="entry name" value="OS02G0818000 PROTEIN"/>
    <property type="match status" value="1"/>
</dbReference>
<dbReference type="Proteomes" id="UP001057702">
    <property type="component" value="Unassembled WGS sequence"/>
</dbReference>
<evidence type="ECO:0000256" key="2">
    <source>
        <dbReference type="PROSITE-ProRule" id="PRU00703"/>
    </source>
</evidence>
<reference evidence="5" key="1">
    <citation type="submission" date="2022-06" db="EMBL/GenBank/DDBJ databases">
        <title>Draft genome sequence of Streptomyces sp. RB6PN25 isolated from peat swamp forest in Thailand.</title>
        <authorList>
            <person name="Duangmal K."/>
            <person name="Klaysubun C."/>
        </authorList>
    </citation>
    <scope>NUCLEOTIDE SEQUENCE</scope>
    <source>
        <strain evidence="5">RB6PN25</strain>
    </source>
</reference>
<dbReference type="InterPro" id="IPR000644">
    <property type="entry name" value="CBS_dom"/>
</dbReference>
<feature type="domain" description="BON" evidence="3">
    <location>
        <begin position="161"/>
        <end position="229"/>
    </location>
</feature>
<protein>
    <submittedName>
        <fullName evidence="5">CBS domain-containing protein</fullName>
    </submittedName>
</protein>
<proteinExistence type="predicted"/>
<keyword evidence="6" id="KW-1185">Reference proteome</keyword>
<dbReference type="InterPro" id="IPR017080">
    <property type="entry name" value="UCP036990_CBS_BON"/>
</dbReference>
<feature type="domain" description="CBS" evidence="4">
    <location>
        <begin position="10"/>
        <end position="68"/>
    </location>
</feature>
<dbReference type="PANTHER" id="PTHR43080">
    <property type="entry name" value="CBS DOMAIN-CONTAINING PROTEIN CBSX3, MITOCHONDRIAL"/>
    <property type="match status" value="1"/>
</dbReference>
<evidence type="ECO:0000259" key="4">
    <source>
        <dbReference type="PROSITE" id="PS51371"/>
    </source>
</evidence>
<dbReference type="PIRSF" id="PIRSF036990">
    <property type="entry name" value="UCP036990_CBS_BON"/>
    <property type="match status" value="1"/>
</dbReference>
<dbReference type="Gene3D" id="3.30.1340.30">
    <property type="match status" value="1"/>
</dbReference>
<organism evidence="5 6">
    <name type="scientific">Streptomyces humicola</name>
    <dbReference type="NCBI Taxonomy" id="2953240"/>
    <lineage>
        <taxon>Bacteria</taxon>
        <taxon>Bacillati</taxon>
        <taxon>Actinomycetota</taxon>
        <taxon>Actinomycetes</taxon>
        <taxon>Kitasatosporales</taxon>
        <taxon>Streptomycetaceae</taxon>
        <taxon>Streptomyces</taxon>
    </lineage>
</organism>
<dbReference type="InterPro" id="IPR051257">
    <property type="entry name" value="Diverse_CBS-Domain"/>
</dbReference>
<evidence type="ECO:0000256" key="1">
    <source>
        <dbReference type="ARBA" id="ARBA00023122"/>
    </source>
</evidence>
<sequence length="249" mass="27173">MERRTVAEVMTSEVVRVGFATPFKDIASLLAEYRISGVPVVGPDDRVAGVISETDLMTYQARLSEADEAGHGPALRRARRALRSLVRGRAGAVRAAKQRARTAERLMSAPAITVHPQAGLAEAARTMVRHGIERLPVVDDDNRLVGIVTRRDLLQIFLRTDHEIRTEVIRGVLERTLGLTPAAVHVTVHDGAVTLEGRVERASEAAIALRLSARVDGVIAVVDRLTFRFDDSRERPEPAPAPNSPHDLA</sequence>
<name>A0ABT1PWK3_9ACTN</name>
<dbReference type="RefSeq" id="WP_255920968.1">
    <property type="nucleotide sequence ID" value="NZ_JANFNG010000011.1"/>
</dbReference>
<feature type="domain" description="CBS" evidence="4">
    <location>
        <begin position="107"/>
        <end position="164"/>
    </location>
</feature>
<evidence type="ECO:0000313" key="6">
    <source>
        <dbReference type="Proteomes" id="UP001057702"/>
    </source>
</evidence>
<dbReference type="CDD" id="cd04586">
    <property type="entry name" value="CBS_pair_BON_assoc"/>
    <property type="match status" value="1"/>
</dbReference>
<dbReference type="Gene3D" id="3.10.580.10">
    <property type="entry name" value="CBS-domain"/>
    <property type="match status" value="1"/>
</dbReference>
<keyword evidence="1 2" id="KW-0129">CBS domain</keyword>
<dbReference type="PROSITE" id="PS51371">
    <property type="entry name" value="CBS"/>
    <property type="match status" value="2"/>
</dbReference>
<dbReference type="Pfam" id="PF00571">
    <property type="entry name" value="CBS"/>
    <property type="match status" value="2"/>
</dbReference>